<comment type="caution">
    <text evidence="1">The sequence shown here is derived from an EMBL/GenBank/DDBJ whole genome shotgun (WGS) entry which is preliminary data.</text>
</comment>
<dbReference type="AlphaFoldDB" id="A0A9D4HUJ7"/>
<gene>
    <name evidence="1" type="ORF">DPMN_039633</name>
</gene>
<evidence type="ECO:0000313" key="2">
    <source>
        <dbReference type="Proteomes" id="UP000828390"/>
    </source>
</evidence>
<reference evidence="1" key="1">
    <citation type="journal article" date="2019" name="bioRxiv">
        <title>The Genome of the Zebra Mussel, Dreissena polymorpha: A Resource for Invasive Species Research.</title>
        <authorList>
            <person name="McCartney M.A."/>
            <person name="Auch B."/>
            <person name="Kono T."/>
            <person name="Mallez S."/>
            <person name="Zhang Y."/>
            <person name="Obille A."/>
            <person name="Becker A."/>
            <person name="Abrahante J.E."/>
            <person name="Garbe J."/>
            <person name="Badalamenti J.P."/>
            <person name="Herman A."/>
            <person name="Mangelson H."/>
            <person name="Liachko I."/>
            <person name="Sullivan S."/>
            <person name="Sone E.D."/>
            <person name="Koren S."/>
            <person name="Silverstein K.A.T."/>
            <person name="Beckman K.B."/>
            <person name="Gohl D.M."/>
        </authorList>
    </citation>
    <scope>NUCLEOTIDE SEQUENCE</scope>
    <source>
        <strain evidence="1">Duluth1</strain>
        <tissue evidence="1">Whole animal</tissue>
    </source>
</reference>
<accession>A0A9D4HUJ7</accession>
<protein>
    <submittedName>
        <fullName evidence="1">Uncharacterized protein</fullName>
    </submittedName>
</protein>
<name>A0A9D4HUJ7_DREPO</name>
<sequence length="98" mass="11254">MAACGLDVALQQKWIADITDMVEECPMVILRLQTIRKAIIASPEPLMWFSETMMELNILHLEVVKRVVQCNYYPGKKDCLDLTLCVLETRSTDILNRL</sequence>
<proteinExistence type="predicted"/>
<reference evidence="1" key="2">
    <citation type="submission" date="2020-11" db="EMBL/GenBank/DDBJ databases">
        <authorList>
            <person name="McCartney M.A."/>
            <person name="Auch B."/>
            <person name="Kono T."/>
            <person name="Mallez S."/>
            <person name="Becker A."/>
            <person name="Gohl D.M."/>
            <person name="Silverstein K.A.T."/>
            <person name="Koren S."/>
            <person name="Bechman K.B."/>
            <person name="Herman A."/>
            <person name="Abrahante J.E."/>
            <person name="Garbe J."/>
        </authorList>
    </citation>
    <scope>NUCLEOTIDE SEQUENCE</scope>
    <source>
        <strain evidence="1">Duluth1</strain>
        <tissue evidence="1">Whole animal</tissue>
    </source>
</reference>
<dbReference type="EMBL" id="JAIWYP010000011">
    <property type="protein sequence ID" value="KAH3733208.1"/>
    <property type="molecule type" value="Genomic_DNA"/>
</dbReference>
<evidence type="ECO:0000313" key="1">
    <source>
        <dbReference type="EMBL" id="KAH3733208.1"/>
    </source>
</evidence>
<dbReference type="Proteomes" id="UP000828390">
    <property type="component" value="Unassembled WGS sequence"/>
</dbReference>
<organism evidence="1 2">
    <name type="scientific">Dreissena polymorpha</name>
    <name type="common">Zebra mussel</name>
    <name type="synonym">Mytilus polymorpha</name>
    <dbReference type="NCBI Taxonomy" id="45954"/>
    <lineage>
        <taxon>Eukaryota</taxon>
        <taxon>Metazoa</taxon>
        <taxon>Spiralia</taxon>
        <taxon>Lophotrochozoa</taxon>
        <taxon>Mollusca</taxon>
        <taxon>Bivalvia</taxon>
        <taxon>Autobranchia</taxon>
        <taxon>Heteroconchia</taxon>
        <taxon>Euheterodonta</taxon>
        <taxon>Imparidentia</taxon>
        <taxon>Neoheterodontei</taxon>
        <taxon>Myida</taxon>
        <taxon>Dreissenoidea</taxon>
        <taxon>Dreissenidae</taxon>
        <taxon>Dreissena</taxon>
    </lineage>
</organism>
<keyword evidence="2" id="KW-1185">Reference proteome</keyword>